<gene>
    <name evidence="2" type="ORF">TrRE_jg11446</name>
</gene>
<keyword evidence="1" id="KW-1133">Transmembrane helix</keyword>
<sequence>MNPFCPNDGTSYNFYLAKDGTATTGTADNFGCLSTHSGEQWLYIKVDTPGDMKFLTTSTKDHDYAVWGPFASKSAAIARCGSLPAPVDCSFHPQAAEEVNVLSVQSGSVFVMLIANYAQEDQALTTVVAPGNTAGYNCQDPDLLACPLVRLSLDYECGGGTGTYNYQCTPEQIVEEGASYKVYNALPWAYKLAFVSALRFLAGCTQPDLGTTTVACLGLNNSTWILLAANALLLLLLYLSRCAWQVWAVLFVVWLHVDAVMCILDRRLNKRPVAKKPAPPPRSNLELFAYTNNKKGWKEKAYSTFELKKAKKDAKVMKKIERKNSKHKKNLKPILQGGRDIVNMF</sequence>
<dbReference type="OrthoDB" id="194840at2759"/>
<evidence type="ECO:0000313" key="2">
    <source>
        <dbReference type="EMBL" id="GMI31174.1"/>
    </source>
</evidence>
<protein>
    <submittedName>
        <fullName evidence="2">Uncharacterized protein</fullName>
    </submittedName>
</protein>
<keyword evidence="3" id="KW-1185">Reference proteome</keyword>
<feature type="transmembrane region" description="Helical" evidence="1">
    <location>
        <begin position="223"/>
        <end position="240"/>
    </location>
</feature>
<organism evidence="2 3">
    <name type="scientific">Triparma retinervis</name>
    <dbReference type="NCBI Taxonomy" id="2557542"/>
    <lineage>
        <taxon>Eukaryota</taxon>
        <taxon>Sar</taxon>
        <taxon>Stramenopiles</taxon>
        <taxon>Ochrophyta</taxon>
        <taxon>Bolidophyceae</taxon>
        <taxon>Parmales</taxon>
        <taxon>Triparmaceae</taxon>
        <taxon>Triparma</taxon>
    </lineage>
</organism>
<dbReference type="AlphaFoldDB" id="A0A9W7L5L2"/>
<name>A0A9W7L5L2_9STRA</name>
<keyword evidence="1" id="KW-0812">Transmembrane</keyword>
<evidence type="ECO:0000313" key="3">
    <source>
        <dbReference type="Proteomes" id="UP001165082"/>
    </source>
</evidence>
<reference evidence="2" key="1">
    <citation type="submission" date="2022-07" db="EMBL/GenBank/DDBJ databases">
        <title>Genome analysis of Parmales, a sister group of diatoms, reveals the evolutionary specialization of diatoms from phago-mixotrophs to photoautotrophs.</title>
        <authorList>
            <person name="Ban H."/>
            <person name="Sato S."/>
            <person name="Yoshikawa S."/>
            <person name="Kazumasa Y."/>
            <person name="Nakamura Y."/>
            <person name="Ichinomiya M."/>
            <person name="Saitoh K."/>
            <person name="Sato N."/>
            <person name="Blanc-Mathieu R."/>
            <person name="Endo H."/>
            <person name="Kuwata A."/>
            <person name="Ogata H."/>
        </authorList>
    </citation>
    <scope>NUCLEOTIDE SEQUENCE</scope>
</reference>
<proteinExistence type="predicted"/>
<comment type="caution">
    <text evidence="2">The sequence shown here is derived from an EMBL/GenBank/DDBJ whole genome shotgun (WGS) entry which is preliminary data.</text>
</comment>
<keyword evidence="1" id="KW-0472">Membrane</keyword>
<feature type="transmembrane region" description="Helical" evidence="1">
    <location>
        <begin position="246"/>
        <end position="264"/>
    </location>
</feature>
<dbReference type="Proteomes" id="UP001165082">
    <property type="component" value="Unassembled WGS sequence"/>
</dbReference>
<accession>A0A9W7L5L2</accession>
<dbReference type="EMBL" id="BRXZ01007658">
    <property type="protein sequence ID" value="GMI31174.1"/>
    <property type="molecule type" value="Genomic_DNA"/>
</dbReference>
<evidence type="ECO:0000256" key="1">
    <source>
        <dbReference type="SAM" id="Phobius"/>
    </source>
</evidence>